<dbReference type="EMBL" id="JAALHA020000006">
    <property type="protein sequence ID" value="MDR9895765.1"/>
    <property type="molecule type" value="Genomic_DNA"/>
</dbReference>
<dbReference type="InterPro" id="IPR027417">
    <property type="entry name" value="P-loop_NTPase"/>
</dbReference>
<keyword evidence="2" id="KW-0067">ATP-binding</keyword>
<comment type="caution">
    <text evidence="4">The sequence shown here is derived from an EMBL/GenBank/DDBJ whole genome shotgun (WGS) entry which is preliminary data.</text>
</comment>
<dbReference type="Gene3D" id="3.40.50.300">
    <property type="entry name" value="P-loop containing nucleotide triphosphate hydrolases"/>
    <property type="match status" value="1"/>
</dbReference>
<proteinExistence type="predicted"/>
<dbReference type="InterPro" id="IPR041627">
    <property type="entry name" value="AAA_lid_6"/>
</dbReference>
<dbReference type="Pfam" id="PF17866">
    <property type="entry name" value="AAA_lid_6"/>
    <property type="match status" value="1"/>
</dbReference>
<organism evidence="4 5">
    <name type="scientific">Aetokthonos hydrillicola Thurmond2011</name>
    <dbReference type="NCBI Taxonomy" id="2712845"/>
    <lineage>
        <taxon>Bacteria</taxon>
        <taxon>Bacillati</taxon>
        <taxon>Cyanobacteriota</taxon>
        <taxon>Cyanophyceae</taxon>
        <taxon>Nostocales</taxon>
        <taxon>Hapalosiphonaceae</taxon>
        <taxon>Aetokthonos</taxon>
    </lineage>
</organism>
<protein>
    <recommendedName>
        <fullName evidence="3">CbbX AAA lid domain-containing protein</fullName>
    </recommendedName>
</protein>
<feature type="domain" description="CbbX AAA lid" evidence="3">
    <location>
        <begin position="113"/>
        <end position="173"/>
    </location>
</feature>
<dbReference type="SUPFAM" id="SSF52540">
    <property type="entry name" value="P-loop containing nucleoside triphosphate hydrolases"/>
    <property type="match status" value="1"/>
</dbReference>
<name>A0AAP5I6R5_9CYAN</name>
<dbReference type="RefSeq" id="WP_208346229.1">
    <property type="nucleotide sequence ID" value="NZ_CAWQFN010000035.1"/>
</dbReference>
<dbReference type="Gene3D" id="1.10.8.60">
    <property type="match status" value="1"/>
</dbReference>
<accession>A0AAP5I6R5</accession>
<dbReference type="PRINTS" id="PR00819">
    <property type="entry name" value="CBXCFQXSUPER"/>
</dbReference>
<dbReference type="InterPro" id="IPR050773">
    <property type="entry name" value="CbxX/CfxQ_RuBisCO_ESX"/>
</dbReference>
<keyword evidence="5" id="KW-1185">Reference proteome</keyword>
<dbReference type="InterPro" id="IPR000641">
    <property type="entry name" value="CbxX/CfxQ"/>
</dbReference>
<keyword evidence="1" id="KW-0547">Nucleotide-binding</keyword>
<evidence type="ECO:0000313" key="5">
    <source>
        <dbReference type="Proteomes" id="UP000667802"/>
    </source>
</evidence>
<evidence type="ECO:0000256" key="2">
    <source>
        <dbReference type="ARBA" id="ARBA00022840"/>
    </source>
</evidence>
<dbReference type="GO" id="GO:0005524">
    <property type="term" value="F:ATP binding"/>
    <property type="evidence" value="ECO:0007669"/>
    <property type="project" value="UniProtKB-KW"/>
</dbReference>
<dbReference type="AlphaFoldDB" id="A0AAP5I6R5"/>
<dbReference type="Proteomes" id="UP000667802">
    <property type="component" value="Unassembled WGS sequence"/>
</dbReference>
<sequence length="178" mass="20397">MKRLTIKRNGIRTDKKIGLASCFDSVAPKNGAANDFGHEAVQALLKRMEDHRNQLAVIVAGYPNEMEHFIASNPGLQSRFSRLFYFEHYTPSELILIFAKYCYEYGYTLDISARIALQRIFETAYLKRDKNFGNGRFARTIFERSIEQQANRIANSLKEMDDSTISLLTAEDLVICDL</sequence>
<evidence type="ECO:0000313" key="4">
    <source>
        <dbReference type="EMBL" id="MDR9895765.1"/>
    </source>
</evidence>
<dbReference type="PANTHER" id="PTHR43392:SF2">
    <property type="entry name" value="AAA-TYPE ATPASE FAMILY PROTEIN _ ANKYRIN REPEAT FAMILY PROTEIN"/>
    <property type="match status" value="1"/>
</dbReference>
<dbReference type="PANTHER" id="PTHR43392">
    <property type="entry name" value="AAA-TYPE ATPASE FAMILY PROTEIN / ANKYRIN REPEAT FAMILY PROTEIN"/>
    <property type="match status" value="1"/>
</dbReference>
<evidence type="ECO:0000256" key="1">
    <source>
        <dbReference type="ARBA" id="ARBA00022741"/>
    </source>
</evidence>
<evidence type="ECO:0000259" key="3">
    <source>
        <dbReference type="Pfam" id="PF17866"/>
    </source>
</evidence>
<reference evidence="5" key="1">
    <citation type="journal article" date="2021" name="Science">
        <title>Hunting the eagle killer: A cyanobacterial neurotoxin causes vacuolar myelinopathy.</title>
        <authorList>
            <person name="Breinlinger S."/>
            <person name="Phillips T.J."/>
            <person name="Haram B.N."/>
            <person name="Mares J."/>
            <person name="Martinez Yerena J.A."/>
            <person name="Hrouzek P."/>
            <person name="Sobotka R."/>
            <person name="Henderson W.M."/>
            <person name="Schmieder P."/>
            <person name="Williams S.M."/>
            <person name="Lauderdale J.D."/>
            <person name="Wilde H.D."/>
            <person name="Gerrin W."/>
            <person name="Kust A."/>
            <person name="Washington J.W."/>
            <person name="Wagner C."/>
            <person name="Geier B."/>
            <person name="Liebeke M."/>
            <person name="Enke H."/>
            <person name="Niedermeyer T.H.J."/>
            <person name="Wilde S.B."/>
        </authorList>
    </citation>
    <scope>NUCLEOTIDE SEQUENCE [LARGE SCALE GENOMIC DNA]</scope>
    <source>
        <strain evidence="5">Thurmond2011</strain>
    </source>
</reference>
<gene>
    <name evidence="4" type="ORF">G7B40_014500</name>
</gene>
<dbReference type="GO" id="GO:0016887">
    <property type="term" value="F:ATP hydrolysis activity"/>
    <property type="evidence" value="ECO:0007669"/>
    <property type="project" value="TreeGrafter"/>
</dbReference>